<protein>
    <submittedName>
        <fullName evidence="5">Polyamine N-acetyltransferase 1</fullName>
    </submittedName>
</protein>
<evidence type="ECO:0000313" key="5">
    <source>
        <dbReference type="EMBL" id="KAF7198639.1"/>
    </source>
</evidence>
<feature type="compositionally biased region" description="Polar residues" evidence="3">
    <location>
        <begin position="7"/>
        <end position="18"/>
    </location>
</feature>
<accession>A0A8H6RWB2</accession>
<evidence type="ECO:0000259" key="4">
    <source>
        <dbReference type="PROSITE" id="PS51186"/>
    </source>
</evidence>
<dbReference type="PANTHER" id="PTHR10908:SF0">
    <property type="entry name" value="SEROTONIN N-ACETYLTRANSFERASE"/>
    <property type="match status" value="1"/>
</dbReference>
<dbReference type="InterPro" id="IPR051635">
    <property type="entry name" value="SNAT-like"/>
</dbReference>
<keyword evidence="1 5" id="KW-0808">Transferase</keyword>
<dbReference type="PROSITE" id="PS51186">
    <property type="entry name" value="GNAT"/>
    <property type="match status" value="1"/>
</dbReference>
<sequence length="307" mass="34171">MPRDLSSLVNEDTLSGMSGLSRVGDDEEQDIERAGPMDAHDDDDSFITELSQRNEKRDELHPYTQTLSLSDVESCVRLEEATFPPQERCTREKADTDMEHRHVIDFHVHDAHDGPGRRMSLSCQPLHDIRRDASTPNVFQYRLTLCGHLSMGIFTSQEGESNTTTAATAQPVYSGAPERKSVLMGHIVATKTTSPTVTDNDMAIPTPDNPDPKLGHKEEGRTVCIHSLAVLPEYQKRSLGKTLMKAYLQRIESHGVADRAALIAHEHLIPYYEKLGFENKGPSKAQFGGGGWFDMIKELHPENALSP</sequence>
<dbReference type="AlphaFoldDB" id="A0A8H6RWB2"/>
<organism evidence="5 6">
    <name type="scientific">Pseudocercospora fuligena</name>
    <dbReference type="NCBI Taxonomy" id="685502"/>
    <lineage>
        <taxon>Eukaryota</taxon>
        <taxon>Fungi</taxon>
        <taxon>Dikarya</taxon>
        <taxon>Ascomycota</taxon>
        <taxon>Pezizomycotina</taxon>
        <taxon>Dothideomycetes</taxon>
        <taxon>Dothideomycetidae</taxon>
        <taxon>Mycosphaerellales</taxon>
        <taxon>Mycosphaerellaceae</taxon>
        <taxon>Pseudocercospora</taxon>
    </lineage>
</organism>
<feature type="domain" description="N-acetyltransferase" evidence="4">
    <location>
        <begin position="220"/>
        <end position="300"/>
    </location>
</feature>
<feature type="compositionally biased region" description="Basic and acidic residues" evidence="3">
    <location>
        <begin position="52"/>
        <end position="61"/>
    </location>
</feature>
<dbReference type="SUPFAM" id="SSF55729">
    <property type="entry name" value="Acyl-CoA N-acyltransferases (Nat)"/>
    <property type="match status" value="1"/>
</dbReference>
<evidence type="ECO:0000256" key="2">
    <source>
        <dbReference type="ARBA" id="ARBA00023315"/>
    </source>
</evidence>
<evidence type="ECO:0000256" key="1">
    <source>
        <dbReference type="ARBA" id="ARBA00022679"/>
    </source>
</evidence>
<dbReference type="GO" id="GO:0004059">
    <property type="term" value="F:aralkylamine N-acetyltransferase activity"/>
    <property type="evidence" value="ECO:0007669"/>
    <property type="project" value="TreeGrafter"/>
</dbReference>
<evidence type="ECO:0000256" key="3">
    <source>
        <dbReference type="SAM" id="MobiDB-lite"/>
    </source>
</evidence>
<dbReference type="GO" id="GO:0005737">
    <property type="term" value="C:cytoplasm"/>
    <property type="evidence" value="ECO:0007669"/>
    <property type="project" value="TreeGrafter"/>
</dbReference>
<dbReference type="InterPro" id="IPR000182">
    <property type="entry name" value="GNAT_dom"/>
</dbReference>
<gene>
    <name evidence="5" type="ORF">HII31_00378</name>
</gene>
<keyword evidence="6" id="KW-1185">Reference proteome</keyword>
<feature type="region of interest" description="Disordered" evidence="3">
    <location>
        <begin position="195"/>
        <end position="214"/>
    </location>
</feature>
<dbReference type="OrthoDB" id="30840at2759"/>
<name>A0A8H6RWB2_9PEZI</name>
<keyword evidence="2" id="KW-0012">Acyltransferase</keyword>
<evidence type="ECO:0000313" key="6">
    <source>
        <dbReference type="Proteomes" id="UP000660729"/>
    </source>
</evidence>
<feature type="region of interest" description="Disordered" evidence="3">
    <location>
        <begin position="1"/>
        <end position="61"/>
    </location>
</feature>
<dbReference type="EMBL" id="JABCIY010000001">
    <property type="protein sequence ID" value="KAF7198639.1"/>
    <property type="molecule type" value="Genomic_DNA"/>
</dbReference>
<dbReference type="InterPro" id="IPR016181">
    <property type="entry name" value="Acyl_CoA_acyltransferase"/>
</dbReference>
<dbReference type="PANTHER" id="PTHR10908">
    <property type="entry name" value="SEROTONIN N-ACETYLTRANSFERASE"/>
    <property type="match status" value="1"/>
</dbReference>
<comment type="caution">
    <text evidence="5">The sequence shown here is derived from an EMBL/GenBank/DDBJ whole genome shotgun (WGS) entry which is preliminary data.</text>
</comment>
<proteinExistence type="predicted"/>
<feature type="non-terminal residue" evidence="5">
    <location>
        <position position="307"/>
    </location>
</feature>
<dbReference type="Pfam" id="PF13673">
    <property type="entry name" value="Acetyltransf_10"/>
    <property type="match status" value="1"/>
</dbReference>
<dbReference type="CDD" id="cd04301">
    <property type="entry name" value="NAT_SF"/>
    <property type="match status" value="1"/>
</dbReference>
<reference evidence="5" key="1">
    <citation type="submission" date="2020-04" db="EMBL/GenBank/DDBJ databases">
        <title>Draft genome resource of the tomato pathogen Pseudocercospora fuligena.</title>
        <authorList>
            <person name="Zaccaron A."/>
        </authorList>
    </citation>
    <scope>NUCLEOTIDE SEQUENCE</scope>
    <source>
        <strain evidence="5">PF001</strain>
    </source>
</reference>
<dbReference type="Gene3D" id="3.40.630.30">
    <property type="match status" value="1"/>
</dbReference>
<dbReference type="Proteomes" id="UP000660729">
    <property type="component" value="Unassembled WGS sequence"/>
</dbReference>